<dbReference type="Proteomes" id="UP000014012">
    <property type="component" value="Unassembled WGS sequence"/>
</dbReference>
<sequence>MHKLSLLALLLSSSVLAAPATESLATPAPTATAPEVQDMSDPLAVYSQLGAGITNDGLNLKLGNQYDAGQPNRLAMNIIELKGMLGDTFGWSDRPYRDNSIDSVRLRNFSLNTQTGLGSQLDINYNFDSSYLAEQNASVSYSFIKALPKMGRLQFYPLVGAGANIALNQYVNDDRTQIDAGYTLPGTFMVAGMYSKLELTDKIWFNYNPMWMKTLSGSDFYKQNAFGDDHDDVLQHEVTASYQMTPRLNMRYFINWDNHAGFNDAVHRLEVNYQL</sequence>
<evidence type="ECO:0000256" key="1">
    <source>
        <dbReference type="SAM" id="SignalP"/>
    </source>
</evidence>
<dbReference type="AlphaFoldDB" id="R8AU24"/>
<reference evidence="2 3" key="1">
    <citation type="journal article" date="2013" name="Genome Announc.">
        <title>Genome Sequence of Plesiomonas shigelloides Strain 302-73 (Serotype O1).</title>
        <authorList>
            <person name="Pique N."/>
            <person name="Aquilini E."/>
            <person name="Alioto T."/>
            <person name="Minana-Galbis D."/>
            <person name="Tomas J.M."/>
        </authorList>
    </citation>
    <scope>NUCLEOTIDE SEQUENCE [LARGE SCALE GENOMIC DNA]</scope>
    <source>
        <strain evidence="2 3">302-73</strain>
    </source>
</reference>
<accession>R8AU24</accession>
<keyword evidence="3" id="KW-1185">Reference proteome</keyword>
<dbReference type="HOGENOM" id="CLU_092445_0_0_6"/>
<evidence type="ECO:0008006" key="4">
    <source>
        <dbReference type="Google" id="ProtNLM"/>
    </source>
</evidence>
<evidence type="ECO:0000313" key="2">
    <source>
        <dbReference type="EMBL" id="EON89849.1"/>
    </source>
</evidence>
<feature type="signal peptide" evidence="1">
    <location>
        <begin position="1"/>
        <end position="17"/>
    </location>
</feature>
<protein>
    <recommendedName>
        <fullName evidence="4">Lipoprotein</fullName>
    </recommendedName>
</protein>
<proteinExistence type="predicted"/>
<organism evidence="2 3">
    <name type="scientific">Plesiomonas shigelloides 302-73</name>
    <dbReference type="NCBI Taxonomy" id="1315976"/>
    <lineage>
        <taxon>Bacteria</taxon>
        <taxon>Pseudomonadati</taxon>
        <taxon>Pseudomonadota</taxon>
        <taxon>Gammaproteobacteria</taxon>
        <taxon>Enterobacterales</taxon>
        <taxon>Enterobacteriaceae</taxon>
        <taxon>Plesiomonas</taxon>
    </lineage>
</organism>
<keyword evidence="1" id="KW-0732">Signal</keyword>
<feature type="chain" id="PRO_5004451471" description="Lipoprotein" evidence="1">
    <location>
        <begin position="18"/>
        <end position="275"/>
    </location>
</feature>
<evidence type="ECO:0000313" key="3">
    <source>
        <dbReference type="Proteomes" id="UP000014012"/>
    </source>
</evidence>
<dbReference type="PATRIC" id="fig|1315976.3.peg.663"/>
<comment type="caution">
    <text evidence="2">The sequence shown here is derived from an EMBL/GenBank/DDBJ whole genome shotgun (WGS) entry which is preliminary data.</text>
</comment>
<name>R8AU24_PLESH</name>
<dbReference type="EMBL" id="AQQO01000025">
    <property type="protein sequence ID" value="EON89849.1"/>
    <property type="molecule type" value="Genomic_DNA"/>
</dbReference>
<dbReference type="RefSeq" id="WP_010862321.1">
    <property type="nucleotide sequence ID" value="NZ_KB944507.1"/>
</dbReference>
<gene>
    <name evidence="2" type="ORF">PLESHI_03436</name>
</gene>